<organism evidence="3 4">
    <name type="scientific">Senna tora</name>
    <dbReference type="NCBI Taxonomy" id="362788"/>
    <lineage>
        <taxon>Eukaryota</taxon>
        <taxon>Viridiplantae</taxon>
        <taxon>Streptophyta</taxon>
        <taxon>Embryophyta</taxon>
        <taxon>Tracheophyta</taxon>
        <taxon>Spermatophyta</taxon>
        <taxon>Magnoliopsida</taxon>
        <taxon>eudicotyledons</taxon>
        <taxon>Gunneridae</taxon>
        <taxon>Pentapetalae</taxon>
        <taxon>rosids</taxon>
        <taxon>fabids</taxon>
        <taxon>Fabales</taxon>
        <taxon>Fabaceae</taxon>
        <taxon>Caesalpinioideae</taxon>
        <taxon>Cassia clade</taxon>
        <taxon>Senna</taxon>
    </lineage>
</organism>
<evidence type="ECO:0000259" key="1">
    <source>
        <dbReference type="Pfam" id="PF13456"/>
    </source>
</evidence>
<dbReference type="GO" id="GO:0004523">
    <property type="term" value="F:RNA-DNA hybrid ribonuclease activity"/>
    <property type="evidence" value="ECO:0007669"/>
    <property type="project" value="InterPro"/>
</dbReference>
<proteinExistence type="predicted"/>
<dbReference type="CDD" id="cd06222">
    <property type="entry name" value="RNase_H_like"/>
    <property type="match status" value="1"/>
</dbReference>
<dbReference type="PANTHER" id="PTHR33116:SF78">
    <property type="entry name" value="OS12G0587133 PROTEIN"/>
    <property type="match status" value="1"/>
</dbReference>
<dbReference type="InterPro" id="IPR012337">
    <property type="entry name" value="RNaseH-like_sf"/>
</dbReference>
<name>A0A834X588_9FABA</name>
<dbReference type="PANTHER" id="PTHR33116">
    <property type="entry name" value="REVERSE TRANSCRIPTASE ZINC-BINDING DOMAIN-CONTAINING PROTEIN-RELATED-RELATED"/>
    <property type="match status" value="1"/>
</dbReference>
<dbReference type="InterPro" id="IPR002156">
    <property type="entry name" value="RNaseH_domain"/>
</dbReference>
<keyword evidence="3" id="KW-0808">Transferase</keyword>
<dbReference type="Pfam" id="PF13966">
    <property type="entry name" value="zf-RVT"/>
    <property type="match status" value="1"/>
</dbReference>
<keyword evidence="3" id="KW-0695">RNA-directed DNA polymerase</keyword>
<feature type="domain" description="RNase H type-1" evidence="1">
    <location>
        <begin position="617"/>
        <end position="737"/>
    </location>
</feature>
<dbReference type="OrthoDB" id="1194564at2759"/>
<dbReference type="Gene3D" id="3.30.420.10">
    <property type="entry name" value="Ribonuclease H-like superfamily/Ribonuclease H"/>
    <property type="match status" value="1"/>
</dbReference>
<gene>
    <name evidence="3" type="ORF">G2W53_006940</name>
</gene>
<dbReference type="GO" id="GO:0003676">
    <property type="term" value="F:nucleic acid binding"/>
    <property type="evidence" value="ECO:0007669"/>
    <property type="project" value="InterPro"/>
</dbReference>
<evidence type="ECO:0000259" key="2">
    <source>
        <dbReference type="Pfam" id="PF13966"/>
    </source>
</evidence>
<keyword evidence="4" id="KW-1185">Reference proteome</keyword>
<accession>A0A834X588</accession>
<reference evidence="3" key="1">
    <citation type="submission" date="2020-09" db="EMBL/GenBank/DDBJ databases">
        <title>Genome-Enabled Discovery of Anthraquinone Biosynthesis in Senna tora.</title>
        <authorList>
            <person name="Kang S.-H."/>
            <person name="Pandey R.P."/>
            <person name="Lee C.-M."/>
            <person name="Sim J.-S."/>
            <person name="Jeong J.-T."/>
            <person name="Choi B.-S."/>
            <person name="Jung M."/>
            <person name="Ginzburg D."/>
            <person name="Zhao K."/>
            <person name="Won S.Y."/>
            <person name="Oh T.-J."/>
            <person name="Yu Y."/>
            <person name="Kim N.-H."/>
            <person name="Lee O.R."/>
            <person name="Lee T.-H."/>
            <person name="Bashyal P."/>
            <person name="Kim T.-S."/>
            <person name="Lee W.-H."/>
            <person name="Kawkins C."/>
            <person name="Kim C.-K."/>
            <person name="Kim J.S."/>
            <person name="Ahn B.O."/>
            <person name="Rhee S.Y."/>
            <person name="Sohng J.K."/>
        </authorList>
    </citation>
    <scope>NUCLEOTIDE SEQUENCE</scope>
    <source>
        <tissue evidence="3">Leaf</tissue>
    </source>
</reference>
<sequence>MCQCPNPQLVRLEQELAIEYQNVLNQEEELWASKARLDWLNLGDSNTSFFHASVVMRRRSNKISALKDNMGNWVYGLEEIKQIIASFFTNCFKAIPVSSYPSELNFPRLSDQQRESLGGVPSNEEIKAALWNLKPFKAAGIDGFQPGFFQSCWKFVGDSVCTEIKSIFRTDAKSIQAVKHVLESFLSSSGLSVNNEKSSIWFSPNTPVRDKENATQILGFGESPKPGKYLGLPLGISKRISDFKPFVDKVLDKVESWKAKYLSKAGKTTLINSVCSPLVSYFMQCTVFPTKEGGLGIFRSKERNIAFLAKLCWRIKHEHKSMWVDIMSHYLESEGGRRNGSPLGKGLRVGLNLLNVGLRTNIYSGRETNFWGDDWLAIGPIRSLIIGPFNKGEEKLSVNTMARDLGAWNLDLVSFDLPMQVLRAMQSVACCKDAYECDKKIWKYTSSGTFTLRSAYDLACGAYKSDPLRTNKSKDLSWVWKLKCYPKIMMFIWQCMRNALPCKTILCSKGIMLNIVCPVCSVGVESLDHLFASCFETRKVWEVMNVNPTILDSGSCFQKWLKLNAGNKKFDCLRVGRRAVCKAVEFVYLNSKYSPERAVETVFIGWQPPPLGWWKLNTDGSCQNNLIGGGGIIRDANGNWIHGFKKFLGEGDCLLAELWAIVEGVNLAKHLHCDKLIVESDSLSAVNLINAVECGKSHRFSTLVSICRAILLGFSEAKVVHIHREGNACADILAKLAITTNSDLVYFDTLLPVFLMLS</sequence>
<keyword evidence="3" id="KW-0548">Nucleotidyltransferase</keyword>
<feature type="domain" description="Reverse transcriptase zinc-binding" evidence="2">
    <location>
        <begin position="450"/>
        <end position="541"/>
    </location>
</feature>
<dbReference type="GO" id="GO:0003964">
    <property type="term" value="F:RNA-directed DNA polymerase activity"/>
    <property type="evidence" value="ECO:0007669"/>
    <property type="project" value="UniProtKB-KW"/>
</dbReference>
<dbReference type="AlphaFoldDB" id="A0A834X588"/>
<dbReference type="EMBL" id="JAAIUW010000003">
    <property type="protein sequence ID" value="KAF7838458.1"/>
    <property type="molecule type" value="Genomic_DNA"/>
</dbReference>
<dbReference type="InterPro" id="IPR026960">
    <property type="entry name" value="RVT-Znf"/>
</dbReference>
<evidence type="ECO:0000313" key="4">
    <source>
        <dbReference type="Proteomes" id="UP000634136"/>
    </source>
</evidence>
<evidence type="ECO:0000313" key="3">
    <source>
        <dbReference type="EMBL" id="KAF7838458.1"/>
    </source>
</evidence>
<dbReference type="SUPFAM" id="SSF53098">
    <property type="entry name" value="Ribonuclease H-like"/>
    <property type="match status" value="1"/>
</dbReference>
<dbReference type="Pfam" id="PF13456">
    <property type="entry name" value="RVT_3"/>
    <property type="match status" value="1"/>
</dbReference>
<dbReference type="InterPro" id="IPR044730">
    <property type="entry name" value="RNase_H-like_dom_plant"/>
</dbReference>
<comment type="caution">
    <text evidence="3">The sequence shown here is derived from an EMBL/GenBank/DDBJ whole genome shotgun (WGS) entry which is preliminary data.</text>
</comment>
<protein>
    <submittedName>
        <fullName evidence="3">Reverse transcriptase</fullName>
    </submittedName>
</protein>
<dbReference type="InterPro" id="IPR036397">
    <property type="entry name" value="RNaseH_sf"/>
</dbReference>
<dbReference type="Proteomes" id="UP000634136">
    <property type="component" value="Unassembled WGS sequence"/>
</dbReference>